<name>A0A4P9WND3_9FUNG</name>
<protein>
    <submittedName>
        <fullName evidence="1">Uncharacterized protein</fullName>
    </submittedName>
</protein>
<keyword evidence="2" id="KW-1185">Reference proteome</keyword>
<reference evidence="2" key="1">
    <citation type="journal article" date="2018" name="Nat. Microbiol.">
        <title>Leveraging single-cell genomics to expand the fungal tree of life.</title>
        <authorList>
            <person name="Ahrendt S.R."/>
            <person name="Quandt C.A."/>
            <person name="Ciobanu D."/>
            <person name="Clum A."/>
            <person name="Salamov A."/>
            <person name="Andreopoulos B."/>
            <person name="Cheng J.F."/>
            <person name="Woyke T."/>
            <person name="Pelin A."/>
            <person name="Henrissat B."/>
            <person name="Reynolds N.K."/>
            <person name="Benny G.L."/>
            <person name="Smith M.E."/>
            <person name="James T.Y."/>
            <person name="Grigoriev I.V."/>
        </authorList>
    </citation>
    <scope>NUCLEOTIDE SEQUENCE [LARGE SCALE GENOMIC DNA]</scope>
</reference>
<dbReference type="AlphaFoldDB" id="A0A4P9WND3"/>
<dbReference type="Proteomes" id="UP000269721">
    <property type="component" value="Unassembled WGS sequence"/>
</dbReference>
<proteinExistence type="predicted"/>
<evidence type="ECO:0000313" key="2">
    <source>
        <dbReference type="Proteomes" id="UP000269721"/>
    </source>
</evidence>
<organism evidence="1 2">
    <name type="scientific">Blyttiomyces helicus</name>
    <dbReference type="NCBI Taxonomy" id="388810"/>
    <lineage>
        <taxon>Eukaryota</taxon>
        <taxon>Fungi</taxon>
        <taxon>Fungi incertae sedis</taxon>
        <taxon>Chytridiomycota</taxon>
        <taxon>Chytridiomycota incertae sedis</taxon>
        <taxon>Chytridiomycetes</taxon>
        <taxon>Chytridiomycetes incertae sedis</taxon>
        <taxon>Blyttiomyces</taxon>
    </lineage>
</organism>
<evidence type="ECO:0000313" key="1">
    <source>
        <dbReference type="EMBL" id="RKO94454.1"/>
    </source>
</evidence>
<accession>A0A4P9WND3</accession>
<sequence>MKPQHQKRQRNRLQQTTIDADMDNRCLSIKPSPVNLLLSPGDPADVGFETYLKRAQAHLFPEMQRTISALPARVGQNYFFYTATASAAVPAAGISTLLCLKSQLPLQLPQQLLGRTCVAYTSWGKGKHWNSNLSDTLMADAWFKFTAADIWVMNIKASEENYKYIINSVDHCSNYVNTVLVAGKDANTIMDTFQNF</sequence>
<gene>
    <name evidence="1" type="ORF">BDK51DRAFT_29645</name>
</gene>
<dbReference type="EMBL" id="KZ993891">
    <property type="protein sequence ID" value="RKO94454.1"/>
    <property type="molecule type" value="Genomic_DNA"/>
</dbReference>